<evidence type="ECO:0000256" key="2">
    <source>
        <dbReference type="ARBA" id="ARBA00022801"/>
    </source>
</evidence>
<keyword evidence="1" id="KW-0547">Nucleotide-binding</keyword>
<reference evidence="5 6" key="1">
    <citation type="submission" date="2020-04" db="EMBL/GenBank/DDBJ databases">
        <title>MicrobeNet Type strains.</title>
        <authorList>
            <person name="Nicholson A.C."/>
        </authorList>
    </citation>
    <scope>NUCLEOTIDE SEQUENCE [LARGE SCALE GENOMIC DNA]</scope>
    <source>
        <strain evidence="5 6">DSM 44113</strain>
    </source>
</reference>
<dbReference type="Proteomes" id="UP000582646">
    <property type="component" value="Unassembled WGS sequence"/>
</dbReference>
<sequence>MTVYDEVIDDVELPVERDEIGFEPEPEVPESVEPSTYDEALKRGTAQALAELRNAGDLPSPASAAALVLSRSNAEAAAWAVEVGEKLRPLRVIRPRQAADVAMLYLDVALIPATESQDLRSTAMIGVYDDVEGLYEECSGETNLLTVFLRSMVYDSGTKWIAESVAAIRDLAPVRYQCDDPDLVPLDDCIYRMSTGERLPYAPEVVYMAKARTRLPETEPELPRIQNPDGSWWDPDSWLLETMGTPELARQIHEVNNYLLRVRAFSDDKVVLYDSQSGNNGKGTMLALHRGVIGGPKGLRCASVPLDRFGTKDVNFALASMLHAAANLCDESETGAFLSSSAAFKQTTSHDPIEINRKHRDALTVKLFVGMVFSINKKPKFKDKTEAVLRRLHIVPFGNRFMSDGSTEIVKNPLIKADYVKRPEVREWFVWQALKVIGPITEFSVPDEVAQGLEDYREDNDPIIDFWRRVEPQFTASCLDYLPLEMLYDLHRAESRAKRGTSAAVESLRNFSDRLVEEALKGGVWREERHTGGRRERKQKSMTSWSGVGAPLVDEAFGDLGRSWMEERDTGVSTSYYEQVAGDERVARWGRHSVVPCAARSPRSIPLPPRTSCLVRDLPPLPTMSPTLLPRVEAPEDVAFTASPITAAEINSFAAWLDRSGAIPPEFSVGQGTGRNEP</sequence>
<dbReference type="SUPFAM" id="SSF52540">
    <property type="entry name" value="P-loop containing nucleoside triphosphate hydrolases"/>
    <property type="match status" value="1"/>
</dbReference>
<accession>A0A846X8F4</accession>
<gene>
    <name evidence="5" type="ORF">HF999_21140</name>
</gene>
<dbReference type="AlphaFoldDB" id="A0A846X8F4"/>
<dbReference type="InterPro" id="IPR014015">
    <property type="entry name" value="Helicase_SF3_DNA-vir"/>
</dbReference>
<dbReference type="RefSeq" id="WP_168547770.1">
    <property type="nucleotide sequence ID" value="NZ_BAAAKS010000055.1"/>
</dbReference>
<keyword evidence="2" id="KW-0378">Hydrolase</keyword>
<evidence type="ECO:0000259" key="4">
    <source>
        <dbReference type="PROSITE" id="PS51206"/>
    </source>
</evidence>
<dbReference type="Gene3D" id="3.40.50.300">
    <property type="entry name" value="P-loop containing nucleotide triphosphate hydrolases"/>
    <property type="match status" value="1"/>
</dbReference>
<proteinExistence type="predicted"/>
<evidence type="ECO:0000313" key="6">
    <source>
        <dbReference type="Proteomes" id="UP000582646"/>
    </source>
</evidence>
<comment type="caution">
    <text evidence="5">The sequence shown here is derived from an EMBL/GenBank/DDBJ whole genome shotgun (WGS) entry which is preliminary data.</text>
</comment>
<protein>
    <recommendedName>
        <fullName evidence="4">SF3 helicase domain-containing protein</fullName>
    </recommendedName>
</protein>
<keyword evidence="6" id="KW-1185">Reference proteome</keyword>
<name>A0A846X8F4_9ACTN</name>
<dbReference type="EMBL" id="JAAXOQ010000047">
    <property type="protein sequence ID" value="NKY20865.1"/>
    <property type="molecule type" value="Genomic_DNA"/>
</dbReference>
<organism evidence="5 6">
    <name type="scientific">Tsukamurella spumae</name>
    <dbReference type="NCBI Taxonomy" id="44753"/>
    <lineage>
        <taxon>Bacteria</taxon>
        <taxon>Bacillati</taxon>
        <taxon>Actinomycetota</taxon>
        <taxon>Actinomycetes</taxon>
        <taxon>Mycobacteriales</taxon>
        <taxon>Tsukamurellaceae</taxon>
        <taxon>Tsukamurella</taxon>
    </lineage>
</organism>
<dbReference type="InterPro" id="IPR051620">
    <property type="entry name" value="ORF904-like_C"/>
</dbReference>
<feature type="domain" description="SF3 helicase" evidence="4">
    <location>
        <begin position="234"/>
        <end position="410"/>
    </location>
</feature>
<dbReference type="PANTHER" id="PTHR35372:SF2">
    <property type="entry name" value="SF3 HELICASE DOMAIN-CONTAINING PROTEIN"/>
    <property type="match status" value="1"/>
</dbReference>
<evidence type="ECO:0000256" key="3">
    <source>
        <dbReference type="ARBA" id="ARBA00022840"/>
    </source>
</evidence>
<dbReference type="PANTHER" id="PTHR35372">
    <property type="entry name" value="ATP BINDING PROTEIN-RELATED"/>
    <property type="match status" value="1"/>
</dbReference>
<dbReference type="Pfam" id="PF19263">
    <property type="entry name" value="DUF5906"/>
    <property type="match status" value="1"/>
</dbReference>
<keyword evidence="3" id="KW-0067">ATP-binding</keyword>
<dbReference type="GO" id="GO:0016787">
    <property type="term" value="F:hydrolase activity"/>
    <property type="evidence" value="ECO:0007669"/>
    <property type="project" value="UniProtKB-KW"/>
</dbReference>
<dbReference type="InterPro" id="IPR045455">
    <property type="entry name" value="NrS-1_pol-like_helicase"/>
</dbReference>
<dbReference type="GO" id="GO:0005524">
    <property type="term" value="F:ATP binding"/>
    <property type="evidence" value="ECO:0007669"/>
    <property type="project" value="UniProtKB-KW"/>
</dbReference>
<evidence type="ECO:0000256" key="1">
    <source>
        <dbReference type="ARBA" id="ARBA00022741"/>
    </source>
</evidence>
<dbReference type="GO" id="GO:0004386">
    <property type="term" value="F:helicase activity"/>
    <property type="evidence" value="ECO:0007669"/>
    <property type="project" value="UniProtKB-KW"/>
</dbReference>
<evidence type="ECO:0000313" key="5">
    <source>
        <dbReference type="EMBL" id="NKY20865.1"/>
    </source>
</evidence>
<dbReference type="InterPro" id="IPR027417">
    <property type="entry name" value="P-loop_NTPase"/>
</dbReference>
<dbReference type="PROSITE" id="PS51206">
    <property type="entry name" value="SF3_HELICASE_1"/>
    <property type="match status" value="1"/>
</dbReference>